<dbReference type="SUPFAM" id="SSF103473">
    <property type="entry name" value="MFS general substrate transporter"/>
    <property type="match status" value="1"/>
</dbReference>
<comment type="subcellular location">
    <subcellularLocation>
        <location evidence="1">Membrane</location>
        <topology evidence="1">Multi-pass membrane protein</topology>
    </subcellularLocation>
</comment>
<dbReference type="GO" id="GO:0016020">
    <property type="term" value="C:membrane"/>
    <property type="evidence" value="ECO:0007669"/>
    <property type="project" value="UniProtKB-SubCell"/>
</dbReference>
<dbReference type="RefSeq" id="XP_052943088.1">
    <property type="nucleotide sequence ID" value="XM_053090523.1"/>
</dbReference>
<dbReference type="Pfam" id="PF07690">
    <property type="entry name" value="MFS_1"/>
    <property type="match status" value="1"/>
</dbReference>
<feature type="transmembrane region" description="Helical" evidence="4">
    <location>
        <begin position="372"/>
        <end position="392"/>
    </location>
</feature>
<keyword evidence="7" id="KW-1185">Reference proteome</keyword>
<feature type="region of interest" description="Disordered" evidence="3">
    <location>
        <begin position="46"/>
        <end position="103"/>
    </location>
</feature>
<feature type="transmembrane region" description="Helical" evidence="4">
    <location>
        <begin position="398"/>
        <end position="416"/>
    </location>
</feature>
<dbReference type="GO" id="GO:0022857">
    <property type="term" value="F:transmembrane transporter activity"/>
    <property type="evidence" value="ECO:0007669"/>
    <property type="project" value="InterPro"/>
</dbReference>
<feature type="region of interest" description="Disordered" evidence="3">
    <location>
        <begin position="1"/>
        <end position="26"/>
    </location>
</feature>
<dbReference type="PANTHER" id="PTHR11360:SF177">
    <property type="entry name" value="RIBOFLAVIN TRANSPORTER MCH5"/>
    <property type="match status" value="1"/>
</dbReference>
<feature type="transmembrane region" description="Helical" evidence="4">
    <location>
        <begin position="178"/>
        <end position="201"/>
    </location>
</feature>
<feature type="transmembrane region" description="Helical" evidence="4">
    <location>
        <begin position="343"/>
        <end position="360"/>
    </location>
</feature>
<feature type="transmembrane region" description="Helical" evidence="4">
    <location>
        <begin position="469"/>
        <end position="490"/>
    </location>
</feature>
<dbReference type="InterPro" id="IPR036259">
    <property type="entry name" value="MFS_trans_sf"/>
</dbReference>
<accession>A0AA38H5V3</accession>
<comment type="caution">
    <text evidence="6">The sequence shown here is derived from an EMBL/GenBank/DDBJ whole genome shotgun (WGS) entry which is preliminary data.</text>
</comment>
<feature type="transmembrane region" description="Helical" evidence="4">
    <location>
        <begin position="265"/>
        <end position="287"/>
    </location>
</feature>
<dbReference type="Gene3D" id="1.20.1250.20">
    <property type="entry name" value="MFS general substrate transporter like domains"/>
    <property type="match status" value="2"/>
</dbReference>
<dbReference type="InterPro" id="IPR011701">
    <property type="entry name" value="MFS"/>
</dbReference>
<dbReference type="Proteomes" id="UP001164286">
    <property type="component" value="Unassembled WGS sequence"/>
</dbReference>
<feature type="transmembrane region" description="Helical" evidence="4">
    <location>
        <begin position="213"/>
        <end position="230"/>
    </location>
</feature>
<dbReference type="PANTHER" id="PTHR11360">
    <property type="entry name" value="MONOCARBOXYLATE TRANSPORTER"/>
    <property type="match status" value="1"/>
</dbReference>
<name>A0AA38H5V3_9TREE</name>
<dbReference type="AlphaFoldDB" id="A0AA38H5V3"/>
<feature type="compositionally biased region" description="Basic and acidic residues" evidence="3">
    <location>
        <begin position="74"/>
        <end position="89"/>
    </location>
</feature>
<keyword evidence="4" id="KW-0472">Membrane</keyword>
<evidence type="ECO:0000256" key="1">
    <source>
        <dbReference type="ARBA" id="ARBA00004141"/>
    </source>
</evidence>
<dbReference type="EMBL" id="JAKWFO010000011">
    <property type="protein sequence ID" value="KAI9633311.1"/>
    <property type="molecule type" value="Genomic_DNA"/>
</dbReference>
<feature type="transmembrane region" description="Helical" evidence="4">
    <location>
        <begin position="108"/>
        <end position="129"/>
    </location>
</feature>
<gene>
    <name evidence="6" type="ORF">MKK02DRAFT_39290</name>
</gene>
<feature type="transmembrane region" description="Helical" evidence="4">
    <location>
        <begin position="437"/>
        <end position="457"/>
    </location>
</feature>
<keyword evidence="4" id="KW-1133">Transmembrane helix</keyword>
<organism evidence="6 7">
    <name type="scientific">Dioszegia hungarica</name>
    <dbReference type="NCBI Taxonomy" id="4972"/>
    <lineage>
        <taxon>Eukaryota</taxon>
        <taxon>Fungi</taxon>
        <taxon>Dikarya</taxon>
        <taxon>Basidiomycota</taxon>
        <taxon>Agaricomycotina</taxon>
        <taxon>Tremellomycetes</taxon>
        <taxon>Tremellales</taxon>
        <taxon>Bulleribasidiaceae</taxon>
        <taxon>Dioszegia</taxon>
    </lineage>
</organism>
<feature type="transmembrane region" description="Helical" evidence="4">
    <location>
        <begin position="149"/>
        <end position="171"/>
    </location>
</feature>
<dbReference type="PROSITE" id="PS50850">
    <property type="entry name" value="MFS"/>
    <property type="match status" value="1"/>
</dbReference>
<comment type="similarity">
    <text evidence="2">Belongs to the major facilitator superfamily. Monocarboxylate porter (TC 2.A.1.13) family.</text>
</comment>
<feature type="domain" description="Major facilitator superfamily (MFS) profile" evidence="5">
    <location>
        <begin position="110"/>
        <end position="495"/>
    </location>
</feature>
<keyword evidence="4" id="KW-0812">Transmembrane</keyword>
<feature type="transmembrane region" description="Helical" evidence="4">
    <location>
        <begin position="237"/>
        <end position="259"/>
    </location>
</feature>
<reference evidence="6" key="1">
    <citation type="journal article" date="2022" name="G3 (Bethesda)">
        <title>High quality genome of the basidiomycete yeast Dioszegia hungarica PDD-24b-2 isolated from cloud water.</title>
        <authorList>
            <person name="Jarrige D."/>
            <person name="Haridas S."/>
            <person name="Bleykasten-Grosshans C."/>
            <person name="Joly M."/>
            <person name="Nadalig T."/>
            <person name="Sancelme M."/>
            <person name="Vuilleumier S."/>
            <person name="Grigoriev I.V."/>
            <person name="Amato P."/>
            <person name="Bringel F."/>
        </authorList>
    </citation>
    <scope>NUCLEOTIDE SEQUENCE</scope>
    <source>
        <strain evidence="6">PDD-24b-2</strain>
    </source>
</reference>
<evidence type="ECO:0000256" key="2">
    <source>
        <dbReference type="ARBA" id="ARBA00006727"/>
    </source>
</evidence>
<proteinExistence type="inferred from homology"/>
<evidence type="ECO:0000259" key="5">
    <source>
        <dbReference type="PROSITE" id="PS50850"/>
    </source>
</evidence>
<evidence type="ECO:0000313" key="6">
    <source>
        <dbReference type="EMBL" id="KAI9633311.1"/>
    </source>
</evidence>
<dbReference type="InterPro" id="IPR050327">
    <property type="entry name" value="Proton-linked_MCT"/>
</dbReference>
<dbReference type="GeneID" id="77729728"/>
<evidence type="ECO:0000313" key="7">
    <source>
        <dbReference type="Proteomes" id="UP001164286"/>
    </source>
</evidence>
<evidence type="ECO:0000256" key="4">
    <source>
        <dbReference type="SAM" id="Phobius"/>
    </source>
</evidence>
<feature type="transmembrane region" description="Helical" evidence="4">
    <location>
        <begin position="308"/>
        <end position="331"/>
    </location>
</feature>
<dbReference type="InterPro" id="IPR020846">
    <property type="entry name" value="MFS_dom"/>
</dbReference>
<evidence type="ECO:0000256" key="3">
    <source>
        <dbReference type="SAM" id="MobiDB-lite"/>
    </source>
</evidence>
<protein>
    <submittedName>
        <fullName evidence="6">Major facilitator superfamily domain-containing protein</fullName>
    </submittedName>
</protein>
<sequence length="502" mass="54029">MSTKPSDAGPSRRAAPPSILAPLQRQTSLTDPAALVVAFPELQRGMSATSTKSRRAANAQNTGGRRASAISEGSEEKDLADRGDEKGDLEASDGGQEEPTFPDGGTEAWLVVFGGFWTVFCGFGLAGSIGAFQTLYRTGFLVEYTDSQIGWIASLQSFFTFGLSCFTGALFDKFGHRPLIASGTFFLILGFCMLSLCTQYYQLMLVHATLLPWGANLLFMCPIAVVGQWFQKRRGLAFGLMSTGSSLGSVVWPLILANLPQRIGFGWTCRLMALICGLCGITAFCLLKTRLPPRPAGSFFYFQAFRSLQYNCVVINFICFGFAFFAFLTYIGTYGQLAGLGSLAPYLLIIQNGSSVVGRLGSGILADRIGTYNANIIGNALFVIMYFIWLAVKNTTAGLVAMVVIIGIAGGSFVCLQPPLAVMTATDMRYGGTMMGQALFVMAFAQLACGPSFGALLGSGTPMERYDSFYKGIVLGAVLSLVGAASIWVARWDRERRFWAKA</sequence>